<dbReference type="EMBL" id="LT634361">
    <property type="protein sequence ID" value="SFZ82590.1"/>
    <property type="molecule type" value="Genomic_DNA"/>
</dbReference>
<feature type="signal peptide" evidence="3">
    <location>
        <begin position="1"/>
        <end position="20"/>
    </location>
</feature>
<dbReference type="InterPro" id="IPR038352">
    <property type="entry name" value="Imelysin_sf"/>
</dbReference>
<dbReference type="Pfam" id="PF09375">
    <property type="entry name" value="Peptidase_M75"/>
    <property type="match status" value="1"/>
</dbReference>
<dbReference type="OrthoDB" id="9764688at2"/>
<dbReference type="InterPro" id="IPR018976">
    <property type="entry name" value="Imelysin-like"/>
</dbReference>
<comment type="subcellular location">
    <subcellularLocation>
        <location evidence="1">Cell envelope</location>
    </subcellularLocation>
</comment>
<dbReference type="Gene3D" id="1.20.1420.20">
    <property type="entry name" value="M75 peptidase, HXXE motif"/>
    <property type="match status" value="1"/>
</dbReference>
<keyword evidence="2 3" id="KW-0732">Signal</keyword>
<dbReference type="GO" id="GO:0030313">
    <property type="term" value="C:cell envelope"/>
    <property type="evidence" value="ECO:0007669"/>
    <property type="project" value="UniProtKB-SubCell"/>
</dbReference>
<evidence type="ECO:0000256" key="1">
    <source>
        <dbReference type="ARBA" id="ARBA00004196"/>
    </source>
</evidence>
<dbReference type="Proteomes" id="UP000231564">
    <property type="component" value="Chromosome MARIT"/>
</dbReference>
<evidence type="ECO:0000313" key="5">
    <source>
        <dbReference type="EMBL" id="SFZ82590.1"/>
    </source>
</evidence>
<feature type="domain" description="Imelysin-like" evidence="4">
    <location>
        <begin position="48"/>
        <end position="365"/>
    </location>
</feature>
<proteinExistence type="predicted"/>
<dbReference type="CDD" id="cd14657">
    <property type="entry name" value="Imelysin_IrpA-like"/>
    <property type="match status" value="1"/>
</dbReference>
<accession>A0A2H1EAV0</accession>
<protein>
    <recommendedName>
        <fullName evidence="4">Imelysin-like domain-containing protein</fullName>
    </recommendedName>
</protein>
<sequence length="400" mass="43708">MKKVLGLSLLLTSATFINCADDDPIDPATVIEASKTEFVANYVNIVEASYDDALAKAKDLKTAIDAFTKAPDATKFQKAKEAWLDSREPYGQTEAYRFYDGPIDGANGEPEGYINAWPLDEGLIDYVTAGTSGSTKNLINDTSFNLTKTSIKELSGNNNNESNVTIGYHAIEFLLWGQDSTAPSEKKAGQRAYTDYTTAANADRRKQYLQLAAEILVDDLESVVKQWKPGAAYRKQFLALSKNDAIDKILTGAAKLSKGELAGERMATAVEKQDQEEEHSCFSDNTHRDIYLNALSINNIIHGTYKRIDGSTVTGFSLLDLLLLVNATESATLKTTSEVVMTKVKAISDAKFFDYQIIGEALDNNTKPVMATVFSLRKQGDQLAQSGKTITGKIIDASVE</sequence>
<reference evidence="5 6" key="1">
    <citation type="submission" date="2016-11" db="EMBL/GenBank/DDBJ databases">
        <authorList>
            <person name="Jaros S."/>
            <person name="Januszkiewicz K."/>
            <person name="Wedrychowicz H."/>
        </authorList>
    </citation>
    <scope>NUCLEOTIDE SEQUENCE [LARGE SCALE GENOMIC DNA]</scope>
    <source>
        <strain evidence="5">NCIMB 2154T</strain>
    </source>
</reference>
<feature type="chain" id="PRO_5013554089" description="Imelysin-like domain-containing protein" evidence="3">
    <location>
        <begin position="21"/>
        <end position="400"/>
    </location>
</feature>
<dbReference type="STRING" id="1349785.GCA_000509405_02188"/>
<evidence type="ECO:0000313" key="6">
    <source>
        <dbReference type="Proteomes" id="UP000231564"/>
    </source>
</evidence>
<evidence type="ECO:0000256" key="3">
    <source>
        <dbReference type="SAM" id="SignalP"/>
    </source>
</evidence>
<gene>
    <name evidence="5" type="ORF">MARIT_1659</name>
</gene>
<evidence type="ECO:0000259" key="4">
    <source>
        <dbReference type="Pfam" id="PF09375"/>
    </source>
</evidence>
<dbReference type="GeneID" id="47723170"/>
<dbReference type="AlphaFoldDB" id="A0A2H1EAV0"/>
<name>A0A2H1EAV0_9FLAO</name>
<evidence type="ECO:0000256" key="2">
    <source>
        <dbReference type="ARBA" id="ARBA00022729"/>
    </source>
</evidence>
<dbReference type="RefSeq" id="WP_100211223.1">
    <property type="nucleotide sequence ID" value="NZ_CP138495.1"/>
</dbReference>
<dbReference type="KEGG" id="tmar:MARIT_1659"/>
<organism evidence="5 6">
    <name type="scientific">Tenacibaculum maritimum NCIMB 2154</name>
    <dbReference type="NCBI Taxonomy" id="1349785"/>
    <lineage>
        <taxon>Bacteria</taxon>
        <taxon>Pseudomonadati</taxon>
        <taxon>Bacteroidota</taxon>
        <taxon>Flavobacteriia</taxon>
        <taxon>Flavobacteriales</taxon>
        <taxon>Flavobacteriaceae</taxon>
        <taxon>Tenacibaculum</taxon>
    </lineage>
</organism>
<keyword evidence="6" id="KW-1185">Reference proteome</keyword>